<accession>A0A1Y4N310</accession>
<dbReference type="Pfam" id="PF01841">
    <property type="entry name" value="Transglut_core"/>
    <property type="match status" value="1"/>
</dbReference>
<dbReference type="AlphaFoldDB" id="A0A1Y4N310"/>
<dbReference type="Proteomes" id="UP000196386">
    <property type="component" value="Unassembled WGS sequence"/>
</dbReference>
<comment type="caution">
    <text evidence="2">The sequence shown here is derived from an EMBL/GenBank/DDBJ whole genome shotgun (WGS) entry which is preliminary data.</text>
</comment>
<protein>
    <recommendedName>
        <fullName evidence="1">Transglutaminase-like domain-containing protein</fullName>
    </recommendedName>
</protein>
<feature type="domain" description="Transglutaminase-like" evidence="1">
    <location>
        <begin position="137"/>
        <end position="252"/>
    </location>
</feature>
<dbReference type="Gene3D" id="3.10.620.30">
    <property type="match status" value="1"/>
</dbReference>
<dbReference type="InterPro" id="IPR002931">
    <property type="entry name" value="Transglutaminase-like"/>
</dbReference>
<organism evidence="2 3">
    <name type="scientific">Anaerotruncus colihominis</name>
    <dbReference type="NCBI Taxonomy" id="169435"/>
    <lineage>
        <taxon>Bacteria</taxon>
        <taxon>Bacillati</taxon>
        <taxon>Bacillota</taxon>
        <taxon>Clostridia</taxon>
        <taxon>Eubacteriales</taxon>
        <taxon>Oscillospiraceae</taxon>
        <taxon>Anaerotruncus</taxon>
    </lineage>
</organism>
<reference evidence="3" key="1">
    <citation type="submission" date="2017-04" db="EMBL/GenBank/DDBJ databases">
        <title>Function of individual gut microbiota members based on whole genome sequencing of pure cultures obtained from chicken caecum.</title>
        <authorList>
            <person name="Medvecky M."/>
            <person name="Cejkova D."/>
            <person name="Polansky O."/>
            <person name="Karasova D."/>
            <person name="Kubasova T."/>
            <person name="Cizek A."/>
            <person name="Rychlik I."/>
        </authorList>
    </citation>
    <scope>NUCLEOTIDE SEQUENCE [LARGE SCALE GENOMIC DNA]</scope>
    <source>
        <strain evidence="3">An175</strain>
    </source>
</reference>
<dbReference type="SUPFAM" id="SSF54001">
    <property type="entry name" value="Cysteine proteinases"/>
    <property type="match status" value="1"/>
</dbReference>
<evidence type="ECO:0000313" key="3">
    <source>
        <dbReference type="Proteomes" id="UP000196386"/>
    </source>
</evidence>
<gene>
    <name evidence="2" type="ORF">B5F11_12070</name>
</gene>
<sequence length="287" mass="30633">MPNGSPLARQPPFNGQLYHAVSPLCGMAEWIEALLEIGGNRMIKIEPARIRPIVSLLLALTLAAALPGGAAAQDTDGAQKILSVDMAAAGLDEAQTDVDEQAKADIHTGVQAILDAAELEPSVTGIDALDALVAETLAKITNEDMTTYEKVVACYDYLTDNMRYGSSMYHLNVPLGDTTCADIFYTYGEVDGFGAVALTSNYGLCNGYAAGFILLTRAIGLDADLVTGQTRSAGGGYAYHKWAEITIDGTAYAFDPQLDQSYAQKGLGEYSNFCKTYEQINGRYIKA</sequence>
<dbReference type="InterPro" id="IPR038765">
    <property type="entry name" value="Papain-like_cys_pep_sf"/>
</dbReference>
<dbReference type="EMBL" id="NFKP01000015">
    <property type="protein sequence ID" value="OUP68664.1"/>
    <property type="molecule type" value="Genomic_DNA"/>
</dbReference>
<name>A0A1Y4N310_9FIRM</name>
<dbReference type="RefSeq" id="WP_087301778.1">
    <property type="nucleotide sequence ID" value="NZ_NFKP01000015.1"/>
</dbReference>
<proteinExistence type="predicted"/>
<evidence type="ECO:0000259" key="1">
    <source>
        <dbReference type="Pfam" id="PF01841"/>
    </source>
</evidence>
<evidence type="ECO:0000313" key="2">
    <source>
        <dbReference type="EMBL" id="OUP68664.1"/>
    </source>
</evidence>